<reference evidence="2 3" key="1">
    <citation type="submission" date="2020-07" db="EMBL/GenBank/DDBJ databases">
        <title>Sequencing the genomes of 1000 actinobacteria strains.</title>
        <authorList>
            <person name="Klenk H.-P."/>
        </authorList>
    </citation>
    <scope>NUCLEOTIDE SEQUENCE [LARGE SCALE GENOMIC DNA]</scope>
    <source>
        <strain evidence="2 3">DSM 26341</strain>
    </source>
</reference>
<proteinExistence type="predicted"/>
<feature type="region of interest" description="Disordered" evidence="1">
    <location>
        <begin position="1"/>
        <end position="24"/>
    </location>
</feature>
<gene>
    <name evidence="2" type="ORF">BJY26_000399</name>
</gene>
<name>A0A7Z0A9J8_9MICO</name>
<feature type="compositionally biased region" description="Basic and acidic residues" evidence="1">
    <location>
        <begin position="1"/>
        <end position="16"/>
    </location>
</feature>
<dbReference type="EMBL" id="JACBZP010000001">
    <property type="protein sequence ID" value="NYI66093.1"/>
    <property type="molecule type" value="Genomic_DNA"/>
</dbReference>
<dbReference type="AlphaFoldDB" id="A0A7Z0A9J8"/>
<evidence type="ECO:0000313" key="3">
    <source>
        <dbReference type="Proteomes" id="UP000539111"/>
    </source>
</evidence>
<organism evidence="2 3">
    <name type="scientific">Spelaeicoccus albus</name>
    <dbReference type="NCBI Taxonomy" id="1280376"/>
    <lineage>
        <taxon>Bacteria</taxon>
        <taxon>Bacillati</taxon>
        <taxon>Actinomycetota</taxon>
        <taxon>Actinomycetes</taxon>
        <taxon>Micrococcales</taxon>
        <taxon>Brevibacteriaceae</taxon>
        <taxon>Spelaeicoccus</taxon>
    </lineage>
</organism>
<evidence type="ECO:0000313" key="2">
    <source>
        <dbReference type="EMBL" id="NYI66093.1"/>
    </source>
</evidence>
<sequence>MQPDLQRRERVVTEFRSRRKTPNGEFPNIHDLESTCDRATKAVLRALSGAARSDRTSDSLVAAYASLDRLVASWQNLLPRPQRNRGRIIGNALQRYSEAAEQFLEALIAPDMITAQEYERQGNQFFKEAANKLAALKQLDEVDEVFAESSPADSLNSIGRAARQLAGQESSLDELDRALRSGVGWESASEGMGLQAHAIQSLALSSFDLESFTQVLRASDAAAGLAGKKFVHSKEWKQRHARAAAFLGSAVASVHQAIFTAGGSDFEIVHRAVEAIATLRDGVLRHALATIMASSREQYLRLARKNAGAVIGKAASSIPALLLDENLTKALRDAGAHADIDLSETAVRIDDVHFSMDHFIDRFLAYLETTVATFVGVVLATARLGVEFEYNDYLAPRDRDAAVALFLGAFDLRSESVDVLDNDLIIYAQGPEPDWMPLAAALSVMYPNSITRATIRVVTRATEHSFVTSLDRFRTYTDGIETLGAKQSILGIIAIAAASRLDGDSPLSEDEWDRAAGAIIDREEGDDLRAWVRNVRALRGYAREAENAHVASACVRALADLRR</sequence>
<comment type="caution">
    <text evidence="2">The sequence shown here is derived from an EMBL/GenBank/DDBJ whole genome shotgun (WGS) entry which is preliminary data.</text>
</comment>
<dbReference type="RefSeq" id="WP_179425215.1">
    <property type="nucleotide sequence ID" value="NZ_JACBZP010000001.1"/>
</dbReference>
<protein>
    <submittedName>
        <fullName evidence="2">Uncharacterized protein</fullName>
    </submittedName>
</protein>
<keyword evidence="3" id="KW-1185">Reference proteome</keyword>
<evidence type="ECO:0000256" key="1">
    <source>
        <dbReference type="SAM" id="MobiDB-lite"/>
    </source>
</evidence>
<dbReference type="Proteomes" id="UP000539111">
    <property type="component" value="Unassembled WGS sequence"/>
</dbReference>
<accession>A0A7Z0A9J8</accession>